<proteinExistence type="predicted"/>
<reference evidence="1 2" key="1">
    <citation type="submission" date="2019-05" db="EMBL/GenBank/DDBJ databases">
        <title>Another draft genome of Portunus trituberculatus and its Hox gene families provides insights of decapod evolution.</title>
        <authorList>
            <person name="Jeong J.-H."/>
            <person name="Song I."/>
            <person name="Kim S."/>
            <person name="Choi T."/>
            <person name="Kim D."/>
            <person name="Ryu S."/>
            <person name="Kim W."/>
        </authorList>
    </citation>
    <scope>NUCLEOTIDE SEQUENCE [LARGE SCALE GENOMIC DNA]</scope>
    <source>
        <tissue evidence="1">Muscle</tissue>
    </source>
</reference>
<comment type="caution">
    <text evidence="1">The sequence shown here is derived from an EMBL/GenBank/DDBJ whole genome shotgun (WGS) entry which is preliminary data.</text>
</comment>
<keyword evidence="2" id="KW-1185">Reference proteome</keyword>
<evidence type="ECO:0000313" key="2">
    <source>
        <dbReference type="Proteomes" id="UP000324222"/>
    </source>
</evidence>
<dbReference type="AlphaFoldDB" id="A0A5B7DSI8"/>
<organism evidence="1 2">
    <name type="scientific">Portunus trituberculatus</name>
    <name type="common">Swimming crab</name>
    <name type="synonym">Neptunus trituberculatus</name>
    <dbReference type="NCBI Taxonomy" id="210409"/>
    <lineage>
        <taxon>Eukaryota</taxon>
        <taxon>Metazoa</taxon>
        <taxon>Ecdysozoa</taxon>
        <taxon>Arthropoda</taxon>
        <taxon>Crustacea</taxon>
        <taxon>Multicrustacea</taxon>
        <taxon>Malacostraca</taxon>
        <taxon>Eumalacostraca</taxon>
        <taxon>Eucarida</taxon>
        <taxon>Decapoda</taxon>
        <taxon>Pleocyemata</taxon>
        <taxon>Brachyura</taxon>
        <taxon>Eubrachyura</taxon>
        <taxon>Portunoidea</taxon>
        <taxon>Portunidae</taxon>
        <taxon>Portuninae</taxon>
        <taxon>Portunus</taxon>
    </lineage>
</organism>
<name>A0A5B7DSI8_PORTR</name>
<protein>
    <submittedName>
        <fullName evidence="1">Uncharacterized protein</fullName>
    </submittedName>
</protein>
<sequence>MENKANDRELKCTIARLPIILPQYRLPLVPSLAKTQPVSLSSYDGFSILMRFVQVKQENPFASSFHGGMYHLYPKIHKSQLSVLNHELTYRSILRETHFYSSFLLHQV</sequence>
<gene>
    <name evidence="1" type="ORF">E2C01_017099</name>
</gene>
<evidence type="ECO:0000313" key="1">
    <source>
        <dbReference type="EMBL" id="MPC24029.1"/>
    </source>
</evidence>
<dbReference type="Proteomes" id="UP000324222">
    <property type="component" value="Unassembled WGS sequence"/>
</dbReference>
<accession>A0A5B7DSI8</accession>
<dbReference type="EMBL" id="VSRR010001280">
    <property type="protein sequence ID" value="MPC24029.1"/>
    <property type="molecule type" value="Genomic_DNA"/>
</dbReference>